<dbReference type="PANTHER" id="PTHR35791">
    <property type="entry name" value="UPF0754 MEMBRANE PROTEIN YHEB"/>
    <property type="match status" value="1"/>
</dbReference>
<proteinExistence type="predicted"/>
<dbReference type="OrthoDB" id="410754at2759"/>
<reference evidence="3 4" key="1">
    <citation type="submission" date="2018-07" db="EMBL/GenBank/DDBJ databases">
        <title>The complete nuclear genome of the prasinophyte Chloropicon primus (CCMP1205).</title>
        <authorList>
            <person name="Pombert J.-F."/>
            <person name="Otis C."/>
            <person name="Turmel M."/>
            <person name="Lemieux C."/>
        </authorList>
    </citation>
    <scope>NUCLEOTIDE SEQUENCE [LARGE SCALE GENOMIC DNA]</scope>
    <source>
        <strain evidence="3 4">CCMP1205</strain>
    </source>
</reference>
<feature type="compositionally biased region" description="Gly residues" evidence="1">
    <location>
        <begin position="1"/>
        <end position="15"/>
    </location>
</feature>
<keyword evidence="2" id="KW-0472">Membrane</keyword>
<gene>
    <name evidence="3" type="ORF">A3770_06p44980</name>
</gene>
<accession>A0A5B8MRE9</accession>
<protein>
    <recommendedName>
        <fullName evidence="5">DUF445 domain-containing protein</fullName>
    </recommendedName>
</protein>
<dbReference type="PANTHER" id="PTHR35791:SF1">
    <property type="entry name" value="UPF0754 MEMBRANE PROTEIN YHEB"/>
    <property type="match status" value="1"/>
</dbReference>
<keyword evidence="4" id="KW-1185">Reference proteome</keyword>
<feature type="transmembrane region" description="Helical" evidence="2">
    <location>
        <begin position="99"/>
        <end position="124"/>
    </location>
</feature>
<evidence type="ECO:0000313" key="4">
    <source>
        <dbReference type="Proteomes" id="UP000316726"/>
    </source>
</evidence>
<feature type="transmembrane region" description="Helical" evidence="2">
    <location>
        <begin position="318"/>
        <end position="338"/>
    </location>
</feature>
<evidence type="ECO:0000256" key="1">
    <source>
        <dbReference type="SAM" id="MobiDB-lite"/>
    </source>
</evidence>
<organism evidence="3 4">
    <name type="scientific">Chloropicon primus</name>
    <dbReference type="NCBI Taxonomy" id="1764295"/>
    <lineage>
        <taxon>Eukaryota</taxon>
        <taxon>Viridiplantae</taxon>
        <taxon>Chlorophyta</taxon>
        <taxon>Chloropicophyceae</taxon>
        <taxon>Chloropicales</taxon>
        <taxon>Chloropicaceae</taxon>
        <taxon>Chloropicon</taxon>
    </lineage>
</organism>
<name>A0A5B8MRE9_9CHLO</name>
<dbReference type="Proteomes" id="UP000316726">
    <property type="component" value="Chromosome 6"/>
</dbReference>
<sequence length="521" mass="58167">MSSVGQGGRRGGGMVGSTSTSGRTQGRWVCRDGTVLRALASESPNKGTGFITKNPIVRLLVFFGVVKGIQNEREYLKSRSVFLLKKTTAKIKKKKVEAICIPLVAAFVGWLTNWLAVQMIFYPIDFLGINAKRFVTGSIYGCDVMQPHGLLGWQGIVPAKAAKMGFAMVSMVTTKLVDVQETFMKLDPNKLATLLSIEVPDLARDVGRSLFPRWSVSFAENHVIPKLTSDLKYAILEFQHNYLAGFVRCMQGNLEKILDMNEFVTQYYVKHKPLLNQFFLECGNKELAFLVNSGVWFGFLLGLPQIIVWALVDNIWSLVIGGTIVGYATNWLALKLIFEPVLPVKVGPLTIQGIFLQRQAEVSTAFADFYCKYLLKSKLIWNYLFTGPKKESFKELLTEYNVERIHEVAGQMGIRADLLDDGVVRSLGTTGAKKVLEELPKHVHVLHDHIDQTLDLQPMLEEGLKSLTPHEFENVLHPVFQEEEFILIIAGAVLGALAGALQHVASDVLRKGKARTKQWKQ</sequence>
<feature type="transmembrane region" description="Helical" evidence="2">
    <location>
        <begin position="485"/>
        <end position="505"/>
    </location>
</feature>
<keyword evidence="2" id="KW-1133">Transmembrane helix</keyword>
<dbReference type="EMBL" id="CP031039">
    <property type="protein sequence ID" value="QDZ21980.1"/>
    <property type="molecule type" value="Genomic_DNA"/>
</dbReference>
<feature type="region of interest" description="Disordered" evidence="1">
    <location>
        <begin position="1"/>
        <end position="25"/>
    </location>
</feature>
<evidence type="ECO:0008006" key="5">
    <source>
        <dbReference type="Google" id="ProtNLM"/>
    </source>
</evidence>
<keyword evidence="2" id="KW-0812">Transmembrane</keyword>
<dbReference type="AlphaFoldDB" id="A0A5B8MRE9"/>
<evidence type="ECO:0000313" key="3">
    <source>
        <dbReference type="EMBL" id="QDZ21980.1"/>
    </source>
</evidence>
<evidence type="ECO:0000256" key="2">
    <source>
        <dbReference type="SAM" id="Phobius"/>
    </source>
</evidence>
<feature type="transmembrane region" description="Helical" evidence="2">
    <location>
        <begin position="287"/>
        <end position="311"/>
    </location>
</feature>